<evidence type="ECO:0000256" key="4">
    <source>
        <dbReference type="ARBA" id="ARBA00023027"/>
    </source>
</evidence>
<keyword evidence="9" id="KW-1185">Reference proteome</keyword>
<comment type="caution">
    <text evidence="8">The sequence shown here is derived from an EMBL/GenBank/DDBJ whole genome shotgun (WGS) entry which is preliminary data.</text>
</comment>
<keyword evidence="1" id="KW-0521">NADP</keyword>
<dbReference type="InterPro" id="IPR006115">
    <property type="entry name" value="6PGDH_NADP-bd"/>
</dbReference>
<proteinExistence type="predicted"/>
<dbReference type="GO" id="GO:0005737">
    <property type="term" value="C:cytoplasm"/>
    <property type="evidence" value="ECO:0007669"/>
    <property type="project" value="UniProtKB-ARBA"/>
</dbReference>
<feature type="domain" description="3-hydroxyisobutyrate dehydrogenase-like NAD-binding" evidence="7">
    <location>
        <begin position="165"/>
        <end position="284"/>
    </location>
</feature>
<sequence length="287" mass="29396">MQSFGFLGLGIMGAPMAKNLLKAGFAVTVWNRSPEKCAELAALGAKVAAAPAEVTGSCAVTFAMLADPAAAEAVCFAPDGALQGIGAGRGYVDMSTVDAATSQKIGAAIAFKGGRFLEAPVSGSKKPAEDGTLIILAAGERELFDEALPALEKMGKKCLFLGELGNGARMKLIVNMVMGGMMTIFCEGLALAAKAGLRSSSLLDVLDAGALANPMFKLKGAQIVQGNFAPAFPLKHMQKDMRLAVALGDALGQPLFAAATANESFKKAKALGLSDDDFSAVFQAITS</sequence>
<gene>
    <name evidence="8" type="primary">ghr</name>
    <name evidence="8" type="ORF">GMST_33180</name>
</gene>
<dbReference type="GO" id="GO:0051287">
    <property type="term" value="F:NAD binding"/>
    <property type="evidence" value="ECO:0007669"/>
    <property type="project" value="InterPro"/>
</dbReference>
<dbReference type="Pfam" id="PF03446">
    <property type="entry name" value="NAD_binding_2"/>
    <property type="match status" value="1"/>
</dbReference>
<evidence type="ECO:0000259" key="7">
    <source>
        <dbReference type="Pfam" id="PF14833"/>
    </source>
</evidence>
<evidence type="ECO:0000313" key="9">
    <source>
        <dbReference type="Proteomes" id="UP000556026"/>
    </source>
</evidence>
<dbReference type="SUPFAM" id="SSF48179">
    <property type="entry name" value="6-phosphogluconate dehydrogenase C-terminal domain-like"/>
    <property type="match status" value="1"/>
</dbReference>
<dbReference type="InterPro" id="IPR051265">
    <property type="entry name" value="HIBADH-related_NP60_sf"/>
</dbReference>
<dbReference type="InterPro" id="IPR015815">
    <property type="entry name" value="HIBADH-related"/>
</dbReference>
<evidence type="ECO:0000256" key="5">
    <source>
        <dbReference type="PIRSR" id="PIRSR000103-1"/>
    </source>
</evidence>
<dbReference type="InterPro" id="IPR002204">
    <property type="entry name" value="3-OH-isobutyrate_DH-rel_CS"/>
</dbReference>
<dbReference type="Gene3D" id="1.10.1040.10">
    <property type="entry name" value="N-(1-d-carboxylethyl)-l-norvaline Dehydrogenase, domain 2"/>
    <property type="match status" value="1"/>
</dbReference>
<keyword evidence="4" id="KW-0520">NAD</keyword>
<reference evidence="9" key="1">
    <citation type="submission" date="2020-06" db="EMBL/GenBank/DDBJ databases">
        <title>Draft genomic sequence of Geomonas sp. Red330.</title>
        <authorList>
            <person name="Itoh H."/>
            <person name="Zhenxing X."/>
            <person name="Ushijima N."/>
            <person name="Masuda Y."/>
            <person name="Shiratori Y."/>
            <person name="Senoo K."/>
        </authorList>
    </citation>
    <scope>NUCLEOTIDE SEQUENCE [LARGE SCALE GENOMIC DNA]</scope>
    <source>
        <strain evidence="9">Red330</strain>
    </source>
</reference>
<dbReference type="PANTHER" id="PTHR43580:SF2">
    <property type="entry name" value="CYTOKINE-LIKE NUCLEAR FACTOR N-PAC"/>
    <property type="match status" value="1"/>
</dbReference>
<feature type="active site" evidence="5">
    <location>
        <position position="171"/>
    </location>
</feature>
<dbReference type="GO" id="GO:0016491">
    <property type="term" value="F:oxidoreductase activity"/>
    <property type="evidence" value="ECO:0007669"/>
    <property type="project" value="UniProtKB-KW"/>
</dbReference>
<dbReference type="Gene3D" id="3.40.50.720">
    <property type="entry name" value="NAD(P)-binding Rossmann-like Domain"/>
    <property type="match status" value="1"/>
</dbReference>
<dbReference type="InterPro" id="IPR008927">
    <property type="entry name" value="6-PGluconate_DH-like_C_sf"/>
</dbReference>
<dbReference type="InterPro" id="IPR013328">
    <property type="entry name" value="6PGD_dom2"/>
</dbReference>
<evidence type="ECO:0000259" key="6">
    <source>
        <dbReference type="Pfam" id="PF03446"/>
    </source>
</evidence>
<dbReference type="EMBL" id="BLXX01000011">
    <property type="protein sequence ID" value="GFO60993.1"/>
    <property type="molecule type" value="Genomic_DNA"/>
</dbReference>
<dbReference type="PANTHER" id="PTHR43580">
    <property type="entry name" value="OXIDOREDUCTASE GLYR1-RELATED"/>
    <property type="match status" value="1"/>
</dbReference>
<protein>
    <submittedName>
        <fullName evidence="8">3-hydroxyisobutyrate dehydrogenase</fullName>
    </submittedName>
</protein>
<dbReference type="InterPro" id="IPR029154">
    <property type="entry name" value="HIBADH-like_NADP-bd"/>
</dbReference>
<feature type="domain" description="6-phosphogluconate dehydrogenase NADP-binding" evidence="6">
    <location>
        <begin position="4"/>
        <end position="162"/>
    </location>
</feature>
<dbReference type="Proteomes" id="UP000556026">
    <property type="component" value="Unassembled WGS sequence"/>
</dbReference>
<dbReference type="Pfam" id="PF14833">
    <property type="entry name" value="NAD_binding_11"/>
    <property type="match status" value="1"/>
</dbReference>
<dbReference type="FunFam" id="1.10.1040.10:FF:000016">
    <property type="entry name" value="Glyoxylate/succinic semialdehyde reductase 2"/>
    <property type="match status" value="1"/>
</dbReference>
<dbReference type="PROSITE" id="PS00895">
    <property type="entry name" value="3_HYDROXYISOBUT_DH"/>
    <property type="match status" value="1"/>
</dbReference>
<dbReference type="GO" id="GO:0016054">
    <property type="term" value="P:organic acid catabolic process"/>
    <property type="evidence" value="ECO:0007669"/>
    <property type="project" value="UniProtKB-ARBA"/>
</dbReference>
<dbReference type="FunFam" id="3.40.50.720:FF:000058">
    <property type="entry name" value="Putative oxidoreductase GLYR1 homolog"/>
    <property type="match status" value="1"/>
</dbReference>
<accession>A0A6V8MMP6</accession>
<keyword evidence="2" id="KW-0560">Oxidoreductase</keyword>
<dbReference type="InterPro" id="IPR036291">
    <property type="entry name" value="NAD(P)-bd_dom_sf"/>
</dbReference>
<dbReference type="SUPFAM" id="SSF51735">
    <property type="entry name" value="NAD(P)-binding Rossmann-fold domains"/>
    <property type="match status" value="1"/>
</dbReference>
<keyword evidence="3" id="KW-0346">Stress response</keyword>
<evidence type="ECO:0000256" key="2">
    <source>
        <dbReference type="ARBA" id="ARBA00023002"/>
    </source>
</evidence>
<name>A0A6V8MMP6_9BACT</name>
<dbReference type="GO" id="GO:0050661">
    <property type="term" value="F:NADP binding"/>
    <property type="evidence" value="ECO:0007669"/>
    <property type="project" value="InterPro"/>
</dbReference>
<organism evidence="8 9">
    <name type="scientific">Geomonas silvestris</name>
    <dbReference type="NCBI Taxonomy" id="2740184"/>
    <lineage>
        <taxon>Bacteria</taxon>
        <taxon>Pseudomonadati</taxon>
        <taxon>Thermodesulfobacteriota</taxon>
        <taxon>Desulfuromonadia</taxon>
        <taxon>Geobacterales</taxon>
        <taxon>Geobacteraceae</taxon>
        <taxon>Geomonas</taxon>
    </lineage>
</organism>
<dbReference type="AlphaFoldDB" id="A0A6V8MMP6"/>
<evidence type="ECO:0000256" key="1">
    <source>
        <dbReference type="ARBA" id="ARBA00022857"/>
    </source>
</evidence>
<dbReference type="RefSeq" id="WP_183355796.1">
    <property type="nucleotide sequence ID" value="NZ_BLXX01000011.1"/>
</dbReference>
<dbReference type="PIRSF" id="PIRSF000103">
    <property type="entry name" value="HIBADH"/>
    <property type="match status" value="1"/>
</dbReference>
<evidence type="ECO:0000256" key="3">
    <source>
        <dbReference type="ARBA" id="ARBA00023016"/>
    </source>
</evidence>
<evidence type="ECO:0000313" key="8">
    <source>
        <dbReference type="EMBL" id="GFO60993.1"/>
    </source>
</evidence>